<proteinExistence type="predicted"/>
<name>A0AAD7CM10_MYCRO</name>
<accession>A0AAD7CM10</accession>
<dbReference type="EMBL" id="JARKIE010000342">
    <property type="protein sequence ID" value="KAJ7652925.1"/>
    <property type="molecule type" value="Genomic_DNA"/>
</dbReference>
<evidence type="ECO:0000256" key="1">
    <source>
        <dbReference type="SAM" id="MobiDB-lite"/>
    </source>
</evidence>
<dbReference type="Proteomes" id="UP001221757">
    <property type="component" value="Unassembled WGS sequence"/>
</dbReference>
<evidence type="ECO:0000313" key="2">
    <source>
        <dbReference type="EMBL" id="KAJ7652925.1"/>
    </source>
</evidence>
<keyword evidence="3" id="KW-1185">Reference proteome</keyword>
<feature type="compositionally biased region" description="Basic and acidic residues" evidence="1">
    <location>
        <begin position="104"/>
        <end position="114"/>
    </location>
</feature>
<feature type="compositionally biased region" description="Basic and acidic residues" evidence="1">
    <location>
        <begin position="126"/>
        <end position="158"/>
    </location>
</feature>
<feature type="region of interest" description="Disordered" evidence="1">
    <location>
        <begin position="1"/>
        <end position="74"/>
    </location>
</feature>
<evidence type="ECO:0000313" key="3">
    <source>
        <dbReference type="Proteomes" id="UP001221757"/>
    </source>
</evidence>
<protein>
    <submittedName>
        <fullName evidence="2">Uncharacterized protein</fullName>
    </submittedName>
</protein>
<feature type="compositionally biased region" description="Basic residues" evidence="1">
    <location>
        <begin position="115"/>
        <end position="125"/>
    </location>
</feature>
<dbReference type="AlphaFoldDB" id="A0AAD7CM10"/>
<comment type="caution">
    <text evidence="2">The sequence shown here is derived from an EMBL/GenBank/DDBJ whole genome shotgun (WGS) entry which is preliminary data.</text>
</comment>
<feature type="compositionally biased region" description="Basic and acidic residues" evidence="1">
    <location>
        <begin position="187"/>
        <end position="202"/>
    </location>
</feature>
<organism evidence="2 3">
    <name type="scientific">Mycena rosella</name>
    <name type="common">Pink bonnet</name>
    <name type="synonym">Agaricus rosellus</name>
    <dbReference type="NCBI Taxonomy" id="1033263"/>
    <lineage>
        <taxon>Eukaryota</taxon>
        <taxon>Fungi</taxon>
        <taxon>Dikarya</taxon>
        <taxon>Basidiomycota</taxon>
        <taxon>Agaricomycotina</taxon>
        <taxon>Agaricomycetes</taxon>
        <taxon>Agaricomycetidae</taxon>
        <taxon>Agaricales</taxon>
        <taxon>Marasmiineae</taxon>
        <taxon>Mycenaceae</taxon>
        <taxon>Mycena</taxon>
    </lineage>
</organism>
<feature type="compositionally biased region" description="Basic and acidic residues" evidence="1">
    <location>
        <begin position="50"/>
        <end position="64"/>
    </location>
</feature>
<reference evidence="2" key="1">
    <citation type="submission" date="2023-03" db="EMBL/GenBank/DDBJ databases">
        <title>Massive genome expansion in bonnet fungi (Mycena s.s.) driven by repeated elements and novel gene families across ecological guilds.</title>
        <authorList>
            <consortium name="Lawrence Berkeley National Laboratory"/>
            <person name="Harder C.B."/>
            <person name="Miyauchi S."/>
            <person name="Viragh M."/>
            <person name="Kuo A."/>
            <person name="Thoen E."/>
            <person name="Andreopoulos B."/>
            <person name="Lu D."/>
            <person name="Skrede I."/>
            <person name="Drula E."/>
            <person name="Henrissat B."/>
            <person name="Morin E."/>
            <person name="Kohler A."/>
            <person name="Barry K."/>
            <person name="LaButti K."/>
            <person name="Morin E."/>
            <person name="Salamov A."/>
            <person name="Lipzen A."/>
            <person name="Mereny Z."/>
            <person name="Hegedus B."/>
            <person name="Baldrian P."/>
            <person name="Stursova M."/>
            <person name="Weitz H."/>
            <person name="Taylor A."/>
            <person name="Grigoriev I.V."/>
            <person name="Nagy L.G."/>
            <person name="Martin F."/>
            <person name="Kauserud H."/>
        </authorList>
    </citation>
    <scope>NUCLEOTIDE SEQUENCE</scope>
    <source>
        <strain evidence="2">CBHHK067</strain>
    </source>
</reference>
<sequence length="252" mass="27964">MSARRTRTAADNGKVPGTRGYLGMARERAEQRGPFSPQRAASARTQPSEQNHDATVRASGDKRAPNGSALVPTARWRSAAGWGWQRLTMAMPASQRPRTTTKTRGKEEEREGKGAKKKKGKKKREKSMPKENERRDKEGGAKGKEKGEKGATGRRETTRYVVVRELGTERSLLGALDDVWVLRMRVGKNENQKTDDEREKGTRKGANRGGGGMRSRGSDAVTPPKPFVPHVRLVSEQVSVTRHSNAMKPRPW</sequence>
<gene>
    <name evidence="2" type="ORF">B0H17DRAFT_1147262</name>
</gene>
<feature type="region of interest" description="Disordered" evidence="1">
    <location>
        <begin position="86"/>
        <end position="160"/>
    </location>
</feature>
<feature type="region of interest" description="Disordered" evidence="1">
    <location>
        <begin position="187"/>
        <end position="252"/>
    </location>
</feature>